<dbReference type="InterPro" id="IPR058877">
    <property type="entry name" value="JAB/MPN_dom-containing"/>
</dbReference>
<name>A0A1I6GH03_9EURY</name>
<gene>
    <name evidence="1" type="ORF">SAMN04488124_1023</name>
</gene>
<protein>
    <submittedName>
        <fullName evidence="1">Proteasome lid subunit RPN8/RPN11, contains Jab1/MPN metalloenzyme (JAMM) motif</fullName>
    </submittedName>
</protein>
<accession>A0A1I6GH03</accession>
<dbReference type="RefSeq" id="WP_089877475.1">
    <property type="nucleotide sequence ID" value="NZ_FOYS01000002.1"/>
</dbReference>
<dbReference type="Proteomes" id="UP000243250">
    <property type="component" value="Unassembled WGS sequence"/>
</dbReference>
<dbReference type="STRING" id="555875.SAMN04488124_1023"/>
<evidence type="ECO:0000313" key="2">
    <source>
        <dbReference type="Proteomes" id="UP000243250"/>
    </source>
</evidence>
<sequence>MVFITRGLHDALLDMASEAEPERVTVVLATTPAEEFGDDVELDPETPVLTHFYLPEAGRSVRAVFGMDLGTPAGRGRAKFVSHPQGPAEPTREDDFAAAVLVAVPPWDDASMDAFDRSGTRLSLEILDAEPPRESLAND</sequence>
<keyword evidence="2" id="KW-1185">Reference proteome</keyword>
<reference evidence="2" key="1">
    <citation type="submission" date="2016-10" db="EMBL/GenBank/DDBJ databases">
        <authorList>
            <person name="Varghese N."/>
            <person name="Submissions S."/>
        </authorList>
    </citation>
    <scope>NUCLEOTIDE SEQUENCE [LARGE SCALE GENOMIC DNA]</scope>
    <source>
        <strain evidence="2">CGMCC 1.8711</strain>
    </source>
</reference>
<dbReference type="EMBL" id="FOYS01000002">
    <property type="protein sequence ID" value="SFR41411.1"/>
    <property type="molecule type" value="Genomic_DNA"/>
</dbReference>
<dbReference type="GO" id="GO:0000502">
    <property type="term" value="C:proteasome complex"/>
    <property type="evidence" value="ECO:0007669"/>
    <property type="project" value="UniProtKB-KW"/>
</dbReference>
<evidence type="ECO:0000313" key="1">
    <source>
        <dbReference type="EMBL" id="SFR41411.1"/>
    </source>
</evidence>
<dbReference type="OrthoDB" id="210127at2157"/>
<organism evidence="1 2">
    <name type="scientific">Halogeometricum limi</name>
    <dbReference type="NCBI Taxonomy" id="555875"/>
    <lineage>
        <taxon>Archaea</taxon>
        <taxon>Methanobacteriati</taxon>
        <taxon>Methanobacteriota</taxon>
        <taxon>Stenosarchaea group</taxon>
        <taxon>Halobacteria</taxon>
        <taxon>Halobacteriales</taxon>
        <taxon>Haloferacaceae</taxon>
        <taxon>Halogeometricum</taxon>
    </lineage>
</organism>
<dbReference type="Pfam" id="PF26422">
    <property type="entry name" value="Halo_JAB_MPN"/>
    <property type="match status" value="1"/>
</dbReference>
<keyword evidence="1" id="KW-0647">Proteasome</keyword>
<proteinExistence type="predicted"/>
<dbReference type="AlphaFoldDB" id="A0A1I6GH03"/>